<dbReference type="InParanoid" id="A0A0C2WI06"/>
<dbReference type="Proteomes" id="UP000054549">
    <property type="component" value="Unassembled WGS sequence"/>
</dbReference>
<dbReference type="HOGENOM" id="CLU_2542077_0_0_1"/>
<dbReference type="EMBL" id="KN818433">
    <property type="protein sequence ID" value="KIL56281.1"/>
    <property type="molecule type" value="Genomic_DNA"/>
</dbReference>
<proteinExistence type="predicted"/>
<sequence>MIMKMSIAPEVICLSFYVNQVWGMKVSTMVHCSSFSFLSTIGIPFLIQVGLALDSCCRQPILECREERTLLELIRQPVPSTSL</sequence>
<accession>A0A0C2WI06</accession>
<reference evidence="1 2" key="1">
    <citation type="submission" date="2014-04" db="EMBL/GenBank/DDBJ databases">
        <title>Evolutionary Origins and Diversification of the Mycorrhizal Mutualists.</title>
        <authorList>
            <consortium name="DOE Joint Genome Institute"/>
            <consortium name="Mycorrhizal Genomics Consortium"/>
            <person name="Kohler A."/>
            <person name="Kuo A."/>
            <person name="Nagy L.G."/>
            <person name="Floudas D."/>
            <person name="Copeland A."/>
            <person name="Barry K.W."/>
            <person name="Cichocki N."/>
            <person name="Veneault-Fourrey C."/>
            <person name="LaButti K."/>
            <person name="Lindquist E.A."/>
            <person name="Lipzen A."/>
            <person name="Lundell T."/>
            <person name="Morin E."/>
            <person name="Murat C."/>
            <person name="Riley R."/>
            <person name="Ohm R."/>
            <person name="Sun H."/>
            <person name="Tunlid A."/>
            <person name="Henrissat B."/>
            <person name="Grigoriev I.V."/>
            <person name="Hibbett D.S."/>
            <person name="Martin F."/>
        </authorList>
    </citation>
    <scope>NUCLEOTIDE SEQUENCE [LARGE SCALE GENOMIC DNA]</scope>
    <source>
        <strain evidence="1 2">Koide BX008</strain>
    </source>
</reference>
<evidence type="ECO:0000313" key="2">
    <source>
        <dbReference type="Proteomes" id="UP000054549"/>
    </source>
</evidence>
<name>A0A0C2WI06_AMAMK</name>
<evidence type="ECO:0000313" key="1">
    <source>
        <dbReference type="EMBL" id="KIL56281.1"/>
    </source>
</evidence>
<organism evidence="1 2">
    <name type="scientific">Amanita muscaria (strain Koide BX008)</name>
    <dbReference type="NCBI Taxonomy" id="946122"/>
    <lineage>
        <taxon>Eukaryota</taxon>
        <taxon>Fungi</taxon>
        <taxon>Dikarya</taxon>
        <taxon>Basidiomycota</taxon>
        <taxon>Agaricomycotina</taxon>
        <taxon>Agaricomycetes</taxon>
        <taxon>Agaricomycetidae</taxon>
        <taxon>Agaricales</taxon>
        <taxon>Pluteineae</taxon>
        <taxon>Amanitaceae</taxon>
        <taxon>Amanita</taxon>
    </lineage>
</organism>
<keyword evidence="2" id="KW-1185">Reference proteome</keyword>
<protein>
    <submittedName>
        <fullName evidence="1">Uncharacterized protein</fullName>
    </submittedName>
</protein>
<gene>
    <name evidence="1" type="ORF">M378DRAFT_1038766</name>
</gene>
<dbReference type="AlphaFoldDB" id="A0A0C2WI06"/>